<reference evidence="2" key="1">
    <citation type="journal article" date="2020" name="Nature">
        <title>Giant virus diversity and host interactions through global metagenomics.</title>
        <authorList>
            <person name="Schulz F."/>
            <person name="Roux S."/>
            <person name="Paez-Espino D."/>
            <person name="Jungbluth S."/>
            <person name="Walsh D.A."/>
            <person name="Denef V.J."/>
            <person name="McMahon K.D."/>
            <person name="Konstantinidis K.T."/>
            <person name="Eloe-Fadrosh E.A."/>
            <person name="Kyrpides N.C."/>
            <person name="Woyke T."/>
        </authorList>
    </citation>
    <scope>NUCLEOTIDE SEQUENCE</scope>
    <source>
        <strain evidence="2">GVMAG-S-3300012000-53</strain>
    </source>
</reference>
<organism evidence="2">
    <name type="scientific">viral metagenome</name>
    <dbReference type="NCBI Taxonomy" id="1070528"/>
    <lineage>
        <taxon>unclassified sequences</taxon>
        <taxon>metagenomes</taxon>
        <taxon>organismal metagenomes</taxon>
    </lineage>
</organism>
<protein>
    <recommendedName>
        <fullName evidence="3">Peptidase S74 domain-containing protein</fullName>
    </recommendedName>
</protein>
<evidence type="ECO:0000313" key="2">
    <source>
        <dbReference type="EMBL" id="QHU16889.1"/>
    </source>
</evidence>
<dbReference type="EMBL" id="MN740892">
    <property type="protein sequence ID" value="QHU16889.1"/>
    <property type="molecule type" value="Genomic_DNA"/>
</dbReference>
<keyword evidence="1" id="KW-0175">Coiled coil</keyword>
<dbReference type="InterPro" id="IPR015943">
    <property type="entry name" value="WD40/YVTN_repeat-like_dom_sf"/>
</dbReference>
<feature type="coiled-coil region" evidence="1">
    <location>
        <begin position="3553"/>
        <end position="3580"/>
    </location>
</feature>
<dbReference type="Gene3D" id="2.130.10.10">
    <property type="entry name" value="YVTN repeat-like/Quinoprotein amine dehydrogenase"/>
    <property type="match status" value="3"/>
</dbReference>
<accession>A0A6C0KGY2</accession>
<proteinExistence type="predicted"/>
<evidence type="ECO:0008006" key="3">
    <source>
        <dbReference type="Google" id="ProtNLM"/>
    </source>
</evidence>
<dbReference type="CDD" id="cd15482">
    <property type="entry name" value="Sialidase_non-viral"/>
    <property type="match status" value="1"/>
</dbReference>
<name>A0A6C0KGY2_9ZZZZ</name>
<evidence type="ECO:0000256" key="1">
    <source>
        <dbReference type="SAM" id="Coils"/>
    </source>
</evidence>
<dbReference type="Gene3D" id="2.160.10.10">
    <property type="entry name" value="Hexapeptide repeat proteins"/>
    <property type="match status" value="1"/>
</dbReference>
<dbReference type="SUPFAM" id="SSF110296">
    <property type="entry name" value="Oligoxyloglucan reducing end-specific cellobiohydrolase"/>
    <property type="match status" value="2"/>
</dbReference>
<sequence length="3587" mass="375178">MSKWFDLSNNANKIRQSYFKGFIDISGGGLYLRNDLSINLYSTSDQVNPKFSIKSDSFRIQDEFGTYYTVPTEKLLLIKDLTQNAQTQLDDLINRTKYIKSDGTDIDTMLSLNKSTNEITTYSHIVPSQGNTYNLGSPDRPFGSIYVNQGTIHFINDRTSQQSAAISYDPTTGSLDLSTNTIKTSINNTRIVNGVLVSPLLTYGGNVGIGTTTPRSALDISGSITISGNAVLSGSIIHTGDFQTTGNLSINNVIYENGVALQNKYASLTSPNMQGTMSVPSVNVSENLFVSGDLSLNGKLFVAKDVSLNGNVNVGGDLTNITQALGDSSTKVATTEFVKNQNYAPKDTPTFTGLTTIQTGAITQKFQVGGDVSLNSKLSVLSAATFNNRVTVAGETTLNNKLILTSDASINGAVNIAGALTTATQSNSDNSTKVATTAFVKNQGYAPLTGANFTGDISLNTNLYVGGDVSLNNKLFVNGDTSMNGNLSVGGSLLAKTQTNVDNSTKVATTAFVKNQGYATVASPSFTGTVNIPTASINELTVNGNASVIGNITVQTQSSNDNSTKVATTAFVKNQGYATTESPSFTGTATIPTANITQKLLVSGDASLNSNVFIGRDVSLNGNLNIAGSLTAPTQNTGDSSQKVATTAFVKNQGYAQLAGANFTGDIQTTGKILATSDASLNGNLYVAGQTTLLGDVNVPTQIMSDNSTKAATTAFVKNQNYATLNSPQFSGIPLAPTASIGTTSTQIATTAFVRTEIVSFINAIPSAFDAINSLKEALSQVDASFTNTLLSSVGLKADKESPTFTGTVVLPVTVVGDTFTAYGETTIDNNLIVSGDLSLNGVLNTVNPPDNDDSTRVATTSFVKNQGYAELIGADFTGDVSVATKLSVVSDASFDSKLLVGSDASLNGQLYVKGDSTMNGNLAINHHLLVVGDTSLNGKVQILGDLITNTQTSNDNSNKVATTEFVNNQGFAKLNGANFTGDVSFNETMLVMKDVSMNKELFVAGNIRTNKNVSIVGDLSVNSKLVVGDDVSFNNNLYVQNAIYENGSSLQSKYATLASPAFTGTVSGITKSMVGLGNVDNTTDANKPVSTATQSALNLKANIASPTFTGSLTAPTVNVSNHLFVSSDVSMNGKLFVAGDISLNGDVYATTLANNENSTKVATTAFVKNQGYAKLTGSDFTGDITTKNIAAVGDISLNGRLFASGDVSLNSNLYVSGRTTIDNVVVVNNSLLLNSDLSLNGKLFISKDLSLNGNLNMNGTLTVPTPTTSDSSTKVATTAFVKNQGYAQLTGAAFTGDISMNRRLFVANDVSMNSRLFIGGDVSLNSKLFVASDISMNGNMNIKGKTTIADDASFNARLFIGGDVSLNSKLFVAGDVSLNGQVSAITQSTSDNSTKVATTAYVKNQGYATLSDPTFTGTVSMPTAIISQNLNVQNDVYMDTKLYVTGDTSIGGDTNITGSLAVMGAITSATQSSSDNSSKVATTAFVKNQNYVSSVSPTFSGTLTAQTVVINGDASLNGNLNVKSPDANDNSTKVATTAFVKSQPVAPLSSPTFTGVLTANTVAIQANVSVLGDSSMNGNLTVGQNIYENGILLQNKYASLDSPTFTGTVNGITKSMVGLANVDNTSDANKPVSTATQSALALKANIASPTFTGSTTIANATVNGNLVVLNDISMNGNLATAGYIDAQTPLSSENSTKVATTEFVKSQGFALLTGANFTGAISTTNKLTVSGDVSMNSKMAIAGDVSMNSKVAIAGDVSLNGAVTIAGNVTLNGVTTTITQIASDNSTKVATTAYVKNQGFASLQSPVFTGVPTAPTLATNATTTDQIATTKYVENKISEFSNVASAQTLTAINQLSSALSQVDSSFTTTLASQLAMKADVESPTFTGIVTLPTANLTQDVSVGGDLSMNGTLKVKGIIYEQGNTLAAVYAKLNSPTFTGVVSGIDKTMVGLTNVDNTSDLNKPVSDATQSALDLKANINAPSFTSRISVTGNAVVSQNITVGGNGAVIGTLRVSQNIYENGQLLSNVYAPINSPAFTGTVSGIDKTMVGLANVDNTSDINKPVSTATQSALDLKANISSPSFYGNVSIGQKLTVLSDLSVNGNVAIGGDIRGITQMASDNSTKLATTAFVKSQNQSFAQLTGANFTGDISLNTRLFVGGDASFNSKVFINGDLSVNGNISGRFSANTIPISAIIGGLGTNVDLSTNQTIYGIKTFMNDVSLNGRLFIGGNINIANNNIVSTPIQPAQAPSSTSISNLTKLTNNSNGTYISDFEISKANGYSIAYNTTQGIPVFSNNAGAKWNTMTTTGSNVGYNGMLCLSPDGKVRLKQERGTGTTAYLYISTNWGLTYSALNLAQPIIYTNANFGFNTYNNQSYAFSHDGSVLYFIARDTNNTIVIWKSTDASFSTFSSQSSSWSYTLTSAPRAIATSSDGKYVLTITGIVSTTGMFLSISTNYGASFTRTANSLNTTWNSIAVSYSGKYQAATTTTKIFQSSDFGSTWTAATSAPDAQWNFVSMSNDGKNRVACIDNSYQYISVDYGSTWNIIPNSLGNWKKAVIADMSGNDSILIYSHDGVNVFKNYYNYVDTAQKTVINTDLNISSPSYFLNTMGKSLKTVKSNFFVSDVGRRMSMSDDGKYILLPIQNKQTLISRDYGETWSQLTGLSAQTSYNSSAMSGNGQYMYIRSGSTAYRSSNYGVSWSAFTGVVLNDVLCGTALSSTGSYIVYAGRDSNNVSQVYLSTDSGATWNSVATFPTANTSFSVAMSSTGQYISALSTNSYVIVSNDYGATWSIKSALASCAQLAVSSTGQYQTVISSSSIFVSSDYGNTFSNTYFGVAGTGFTAITMIGTGEYQYAVNGTDNKLYRSDDYGLSWSILSSNSAPSNTIVSKDGKVMVYSASSDIIISRVADAVGTINETAFSISKKGIVSSLDLSLNGTLSTQYLSAGTLYENGQLLSATYATLSSPAFTGTVSGIDKTMVGLANVDNTSDANKPVSTATQSALNLKANIAAPTFTGTTTMANTTISQSLTVVGDASFNSRLYIAGDVSLAGILYANYAANSIPPNSIIGGIPVATGIFNDDLSANSRLFVNGDASLNSKLFVKNDTLLNSRAFVLGDASFNSNVYVGGRAVYASDVSLNSRLIVANDATFNKRLLVLGDASMVGNVYVSNDVYEKGVKLSSKYATIETPVFSGTATFDKVDVTVEFKVSNADSTFNGKLTTTGDVSLNSSLKVGQAIYEGGVSLISKYATLASPTFTGTVSGITKTMVGLGNVDNTSDANKPISTATQSALDLKANIASPTFTGVPNAPTAALGTNTTQLATTAYVQSEFGNVLGTVPSALNKLEKLAAAINNDASYSTTIANNLALKANIASPTFTGSATVSDITVSGNLYLSKDLSFNSNLFVGGDISLNGNLYANYPNNSIPSTAIQNLRNEYGELSIQCQRADIVTFDDEGFETSVSAGSGGIVETLYARNSDLSLNGNIYIHGSGVSIIDTDSTLNGNLIVSKKAYLAEDVSMNNNLDLSGSLIAHNNVNVYGIINQYTLSLDQGYIVNYANNETTIESLQQQITILQQQLANVLQILSNNNLQ</sequence>